<dbReference type="GO" id="GO:0120043">
    <property type="term" value="C:stereocilium shaft"/>
    <property type="evidence" value="ECO:0007669"/>
    <property type="project" value="TreeGrafter"/>
</dbReference>
<dbReference type="EMBL" id="AFYH01071127">
    <property type="status" value="NOT_ANNOTATED_CDS"/>
    <property type="molecule type" value="Genomic_DNA"/>
</dbReference>
<dbReference type="AlphaFoldDB" id="H3AS55"/>
<evidence type="ECO:0000313" key="2">
    <source>
        <dbReference type="Proteomes" id="UP000008672"/>
    </source>
</evidence>
<dbReference type="GeneTree" id="ENSGT00940000158849"/>
<dbReference type="eggNOG" id="KOG2824">
    <property type="taxonomic scope" value="Eukaryota"/>
</dbReference>
<evidence type="ECO:0000313" key="1">
    <source>
        <dbReference type="Ensembl" id="ENSLACP00000012476.1"/>
    </source>
</evidence>
<accession>H3AS55</accession>
<dbReference type="Ensembl" id="ENSLACT00000012569.1">
    <property type="protein sequence ID" value="ENSLACP00000012476.1"/>
    <property type="gene ID" value="ENSLACG00000010993.1"/>
</dbReference>
<dbReference type="GO" id="GO:0120044">
    <property type="term" value="C:stereocilium base"/>
    <property type="evidence" value="ECO:0007669"/>
    <property type="project" value="TreeGrafter"/>
</dbReference>
<organism evidence="1 2">
    <name type="scientific">Latimeria chalumnae</name>
    <name type="common">Coelacanth</name>
    <dbReference type="NCBI Taxonomy" id="7897"/>
    <lineage>
        <taxon>Eukaryota</taxon>
        <taxon>Metazoa</taxon>
        <taxon>Chordata</taxon>
        <taxon>Craniata</taxon>
        <taxon>Vertebrata</taxon>
        <taxon>Euteleostomi</taxon>
        <taxon>Coelacanthiformes</taxon>
        <taxon>Coelacanthidae</taxon>
        <taxon>Latimeria</taxon>
    </lineage>
</organism>
<reference evidence="1" key="2">
    <citation type="submission" date="2025-08" db="UniProtKB">
        <authorList>
            <consortium name="Ensembl"/>
        </authorList>
    </citation>
    <scope>IDENTIFICATION</scope>
</reference>
<dbReference type="STRING" id="7897.ENSLACP00000012476"/>
<dbReference type="PANTHER" id="PTHR46926:SF1">
    <property type="entry name" value="GLUTAREDOXIN DOMAIN-CONTAINING CYSTEINE-RICH PROTEIN 2"/>
    <property type="match status" value="1"/>
</dbReference>
<dbReference type="GO" id="GO:0007605">
    <property type="term" value="P:sensory perception of sound"/>
    <property type="evidence" value="ECO:0007669"/>
    <property type="project" value="InterPro"/>
</dbReference>
<dbReference type="InParanoid" id="H3AS55"/>
<proteinExistence type="predicted"/>
<protein>
    <submittedName>
        <fullName evidence="1">Glutaredoxin and cysteine rich domain containing 2</fullName>
    </submittedName>
</protein>
<reference evidence="2" key="1">
    <citation type="submission" date="2011-08" db="EMBL/GenBank/DDBJ databases">
        <title>The draft genome of Latimeria chalumnae.</title>
        <authorList>
            <person name="Di Palma F."/>
            <person name="Alfoldi J."/>
            <person name="Johnson J."/>
            <person name="Berlin A."/>
            <person name="Gnerre S."/>
            <person name="Jaffe D."/>
            <person name="MacCallum I."/>
            <person name="Young S."/>
            <person name="Walker B.J."/>
            <person name="Lander E."/>
            <person name="Lindblad-Toh K."/>
        </authorList>
    </citation>
    <scope>NUCLEOTIDE SEQUENCE [LARGE SCALE GENOMIC DNA]</scope>
    <source>
        <strain evidence="2">Wild caught</strain>
    </source>
</reference>
<name>H3AS55_LATCH</name>
<reference evidence="1" key="3">
    <citation type="submission" date="2025-09" db="UniProtKB">
        <authorList>
            <consortium name="Ensembl"/>
        </authorList>
    </citation>
    <scope>IDENTIFICATION</scope>
</reference>
<dbReference type="InterPro" id="IPR033023">
    <property type="entry name" value="GRXCR2"/>
</dbReference>
<sequence length="260" mass="29830">MEELQRKLSQRYEAKPRKVRFKISSAYSGRVLKQVYEDGQEMESPEEEYPYSFLPRNIESGEQMFGIGDSQDPRYYPSANLIAQKINVFRDGNKYGLAGAQSLFGSFSEADCKLQKCRLKEGEPSTILDFGKIIIYTSNLRIIRTPMDKKDLLRRFSHNREKTEEQPSLNIEGYANLQEMNKPFRKKNPHLVLVSHHMRFQEGESEHSCLQCKGSGCAPCSLCHGSKFSMLANRFKESFRALRCPACNENGLQPCKTCSQ</sequence>
<dbReference type="FunCoup" id="H3AS55">
    <property type="interactions" value="4"/>
</dbReference>
<keyword evidence="2" id="KW-1185">Reference proteome</keyword>
<dbReference type="Proteomes" id="UP000008672">
    <property type="component" value="Unassembled WGS sequence"/>
</dbReference>
<dbReference type="GO" id="GO:0005902">
    <property type="term" value="C:microvillus"/>
    <property type="evidence" value="ECO:0007669"/>
    <property type="project" value="TreeGrafter"/>
</dbReference>
<gene>
    <name evidence="1" type="primary">GRXCR2</name>
</gene>
<dbReference type="PANTHER" id="PTHR46926">
    <property type="entry name" value="GLUTAREDOXIN DOMAIN-CONTAINING CYSTEINE-RICH PROTEIN 2"/>
    <property type="match status" value="1"/>
</dbReference>